<evidence type="ECO:0000256" key="2">
    <source>
        <dbReference type="ARBA" id="ARBA00008779"/>
    </source>
</evidence>
<dbReference type="InterPro" id="IPR047115">
    <property type="entry name" value="ARSB"/>
</dbReference>
<reference evidence="8" key="1">
    <citation type="journal article" date="2020" name="Cell">
        <title>Large-Scale Comparative Analyses of Tick Genomes Elucidate Their Genetic Diversity and Vector Capacities.</title>
        <authorList>
            <consortium name="Tick Genome and Microbiome Consortium (TIGMIC)"/>
            <person name="Jia N."/>
            <person name="Wang J."/>
            <person name="Shi W."/>
            <person name="Du L."/>
            <person name="Sun Y."/>
            <person name="Zhan W."/>
            <person name="Jiang J.F."/>
            <person name="Wang Q."/>
            <person name="Zhang B."/>
            <person name="Ji P."/>
            <person name="Bell-Sakyi L."/>
            <person name="Cui X.M."/>
            <person name="Yuan T.T."/>
            <person name="Jiang B.G."/>
            <person name="Yang W.F."/>
            <person name="Lam T.T."/>
            <person name="Chang Q.C."/>
            <person name="Ding S.J."/>
            <person name="Wang X.J."/>
            <person name="Zhu J.G."/>
            <person name="Ruan X.D."/>
            <person name="Zhao L."/>
            <person name="Wei J.T."/>
            <person name="Ye R.Z."/>
            <person name="Que T.C."/>
            <person name="Du C.H."/>
            <person name="Zhou Y.H."/>
            <person name="Cheng J.X."/>
            <person name="Dai P.F."/>
            <person name="Guo W.B."/>
            <person name="Han X.H."/>
            <person name="Huang E.J."/>
            <person name="Li L.F."/>
            <person name="Wei W."/>
            <person name="Gao Y.C."/>
            <person name="Liu J.Z."/>
            <person name="Shao H.Z."/>
            <person name="Wang X."/>
            <person name="Wang C.C."/>
            <person name="Yang T.C."/>
            <person name="Huo Q.B."/>
            <person name="Li W."/>
            <person name="Chen H.Y."/>
            <person name="Chen S.E."/>
            <person name="Zhou L.G."/>
            <person name="Ni X.B."/>
            <person name="Tian J.H."/>
            <person name="Sheng Y."/>
            <person name="Liu T."/>
            <person name="Pan Y.S."/>
            <person name="Xia L.Y."/>
            <person name="Li J."/>
            <person name="Zhao F."/>
            <person name="Cao W.C."/>
        </authorList>
    </citation>
    <scope>NUCLEOTIDE SEQUENCE</scope>
    <source>
        <strain evidence="8">Rsan-2018</strain>
    </source>
</reference>
<keyword evidence="3" id="KW-0479">Metal-binding</keyword>
<keyword evidence="6" id="KW-0325">Glycoprotein</keyword>
<dbReference type="PROSITE" id="PS00149">
    <property type="entry name" value="SULFATASE_2"/>
    <property type="match status" value="1"/>
</dbReference>
<organism evidence="8 9">
    <name type="scientific">Rhipicephalus sanguineus</name>
    <name type="common">Brown dog tick</name>
    <name type="synonym">Ixodes sanguineus</name>
    <dbReference type="NCBI Taxonomy" id="34632"/>
    <lineage>
        <taxon>Eukaryota</taxon>
        <taxon>Metazoa</taxon>
        <taxon>Ecdysozoa</taxon>
        <taxon>Arthropoda</taxon>
        <taxon>Chelicerata</taxon>
        <taxon>Arachnida</taxon>
        <taxon>Acari</taxon>
        <taxon>Parasitiformes</taxon>
        <taxon>Ixodida</taxon>
        <taxon>Ixodoidea</taxon>
        <taxon>Ixodidae</taxon>
        <taxon>Rhipicephalinae</taxon>
        <taxon>Rhipicephalus</taxon>
        <taxon>Rhipicephalus</taxon>
    </lineage>
</organism>
<evidence type="ECO:0000256" key="5">
    <source>
        <dbReference type="ARBA" id="ARBA00022837"/>
    </source>
</evidence>
<comment type="cofactor">
    <cofactor evidence="1">
        <name>Ca(2+)</name>
        <dbReference type="ChEBI" id="CHEBI:29108"/>
    </cofactor>
</comment>
<name>A0A9D4TD05_RHISA</name>
<dbReference type="SUPFAM" id="SSF53649">
    <property type="entry name" value="Alkaline phosphatase-like"/>
    <property type="match status" value="1"/>
</dbReference>
<evidence type="ECO:0000259" key="7">
    <source>
        <dbReference type="Pfam" id="PF00884"/>
    </source>
</evidence>
<dbReference type="Gene3D" id="3.40.720.10">
    <property type="entry name" value="Alkaline Phosphatase, subunit A"/>
    <property type="match status" value="1"/>
</dbReference>
<comment type="similarity">
    <text evidence="2">Belongs to the sulfatase family.</text>
</comment>
<gene>
    <name evidence="8" type="ORF">HPB52_025495</name>
</gene>
<reference evidence="8" key="2">
    <citation type="submission" date="2021-09" db="EMBL/GenBank/DDBJ databases">
        <authorList>
            <person name="Jia N."/>
            <person name="Wang J."/>
            <person name="Shi W."/>
            <person name="Du L."/>
            <person name="Sun Y."/>
            <person name="Zhan W."/>
            <person name="Jiang J."/>
            <person name="Wang Q."/>
            <person name="Zhang B."/>
            <person name="Ji P."/>
            <person name="Sakyi L.B."/>
            <person name="Cui X."/>
            <person name="Yuan T."/>
            <person name="Jiang B."/>
            <person name="Yang W."/>
            <person name="Lam T.T.-Y."/>
            <person name="Chang Q."/>
            <person name="Ding S."/>
            <person name="Wang X."/>
            <person name="Zhu J."/>
            <person name="Ruan X."/>
            <person name="Zhao L."/>
            <person name="Wei J."/>
            <person name="Que T."/>
            <person name="Du C."/>
            <person name="Cheng J."/>
            <person name="Dai P."/>
            <person name="Han X."/>
            <person name="Huang E."/>
            <person name="Gao Y."/>
            <person name="Liu J."/>
            <person name="Shao H."/>
            <person name="Ye R."/>
            <person name="Li L."/>
            <person name="Wei W."/>
            <person name="Wang X."/>
            <person name="Wang C."/>
            <person name="Huo Q."/>
            <person name="Li W."/>
            <person name="Guo W."/>
            <person name="Chen H."/>
            <person name="Chen S."/>
            <person name="Zhou L."/>
            <person name="Zhou L."/>
            <person name="Ni X."/>
            <person name="Tian J."/>
            <person name="Zhou Y."/>
            <person name="Sheng Y."/>
            <person name="Liu T."/>
            <person name="Pan Y."/>
            <person name="Xia L."/>
            <person name="Li J."/>
            <person name="Zhao F."/>
            <person name="Cao W."/>
        </authorList>
    </citation>
    <scope>NUCLEOTIDE SEQUENCE</scope>
    <source>
        <strain evidence="8">Rsan-2018</strain>
        <tissue evidence="8">Larvae</tissue>
    </source>
</reference>
<dbReference type="GO" id="GO:0008484">
    <property type="term" value="F:sulfuric ester hydrolase activity"/>
    <property type="evidence" value="ECO:0007669"/>
    <property type="project" value="InterPro"/>
</dbReference>
<feature type="domain" description="Sulfatase N-terminal" evidence="7">
    <location>
        <begin position="8"/>
        <end position="176"/>
    </location>
</feature>
<evidence type="ECO:0000256" key="4">
    <source>
        <dbReference type="ARBA" id="ARBA00022801"/>
    </source>
</evidence>
<evidence type="ECO:0000313" key="8">
    <source>
        <dbReference type="EMBL" id="KAH7985646.1"/>
    </source>
</evidence>
<proteinExistence type="inferred from homology"/>
<comment type="caution">
    <text evidence="8">The sequence shown here is derived from an EMBL/GenBank/DDBJ whole genome shotgun (WGS) entry which is preliminary data.</text>
</comment>
<dbReference type="PANTHER" id="PTHR10342:SF273">
    <property type="entry name" value="RE14504P"/>
    <property type="match status" value="1"/>
</dbReference>
<dbReference type="EMBL" id="JABSTV010000789">
    <property type="protein sequence ID" value="KAH7985646.1"/>
    <property type="molecule type" value="Genomic_DNA"/>
</dbReference>
<keyword evidence="5" id="KW-0106">Calcium</keyword>
<evidence type="ECO:0000256" key="6">
    <source>
        <dbReference type="ARBA" id="ARBA00023180"/>
    </source>
</evidence>
<keyword evidence="9" id="KW-1185">Reference proteome</keyword>
<evidence type="ECO:0000313" key="9">
    <source>
        <dbReference type="Proteomes" id="UP000821837"/>
    </source>
</evidence>
<dbReference type="GO" id="GO:0046872">
    <property type="term" value="F:metal ion binding"/>
    <property type="evidence" value="ECO:0007669"/>
    <property type="project" value="UniProtKB-KW"/>
</dbReference>
<dbReference type="Proteomes" id="UP000821837">
    <property type="component" value="Unassembled WGS sequence"/>
</dbReference>
<dbReference type="InterPro" id="IPR024607">
    <property type="entry name" value="Sulfatase_CS"/>
</dbReference>
<accession>A0A9D4TD05</accession>
<dbReference type="PANTHER" id="PTHR10342">
    <property type="entry name" value="ARYLSULFATASE"/>
    <property type="match status" value="1"/>
</dbReference>
<evidence type="ECO:0000256" key="1">
    <source>
        <dbReference type="ARBA" id="ARBA00001913"/>
    </source>
</evidence>
<sequence length="197" mass="22343">MQTRTFAQGWDDVSFHGSSQIPTSNLDALAADGVILNALYAMPACTPSRSALMSGRYPIRTGTQGVPLEVGQPWGLPQDVPILPEHLRKLGYETHLVGKWHLGAHKTSLTPTYRGFDSFYGFHYGEEDYYTHCQTYLNYTGLDFWFGTEPRWSDQGKYATTLYTERAKYLIRNKKKREQCGKAKSNNRNEKVDCGDC</sequence>
<dbReference type="AlphaFoldDB" id="A0A9D4TD05"/>
<evidence type="ECO:0000256" key="3">
    <source>
        <dbReference type="ARBA" id="ARBA00022723"/>
    </source>
</evidence>
<protein>
    <recommendedName>
        <fullName evidence="7">Sulfatase N-terminal domain-containing protein</fullName>
    </recommendedName>
</protein>
<dbReference type="InterPro" id="IPR017850">
    <property type="entry name" value="Alkaline_phosphatase_core_sf"/>
</dbReference>
<dbReference type="Pfam" id="PF00884">
    <property type="entry name" value="Sulfatase"/>
    <property type="match status" value="1"/>
</dbReference>
<dbReference type="VEuPathDB" id="VectorBase:RSAN_030436"/>
<keyword evidence="4" id="KW-0378">Hydrolase</keyword>
<dbReference type="InterPro" id="IPR000917">
    <property type="entry name" value="Sulfatase_N"/>
</dbReference>